<protein>
    <submittedName>
        <fullName evidence="1">Uncharacterized protein</fullName>
    </submittedName>
</protein>
<proteinExistence type="predicted"/>
<gene>
    <name evidence="1" type="ORF">GTP90_00880</name>
</gene>
<name>A0A845GIB4_9BURK</name>
<dbReference type="EMBL" id="WWCX01000001">
    <property type="protein sequence ID" value="MYM92409.1"/>
    <property type="molecule type" value="Genomic_DNA"/>
</dbReference>
<dbReference type="AlphaFoldDB" id="A0A845GIB4"/>
<dbReference type="Proteomes" id="UP000447355">
    <property type="component" value="Unassembled WGS sequence"/>
</dbReference>
<sequence length="103" mass="11415">MAKLIEFHVVYDSEHTAVSEFRPVRMLIDADAIESVMENPIEKNSDEWPKGCRVTLTPAVAEFGEGDEIAQGQRMVVVKESCEQIAGVLADERGIIRVPSNLT</sequence>
<reference evidence="1" key="1">
    <citation type="submission" date="2019-12" db="EMBL/GenBank/DDBJ databases">
        <title>Novel species isolated from a subtropical stream in China.</title>
        <authorList>
            <person name="Lu H."/>
        </authorList>
    </citation>
    <scope>NUCLEOTIDE SEQUENCE [LARGE SCALE GENOMIC DNA]</scope>
    <source>
        <strain evidence="1">FT81W</strain>
    </source>
</reference>
<organism evidence="1 2">
    <name type="scientific">Duganella vulcania</name>
    <dbReference type="NCBI Taxonomy" id="2692166"/>
    <lineage>
        <taxon>Bacteria</taxon>
        <taxon>Pseudomonadati</taxon>
        <taxon>Pseudomonadota</taxon>
        <taxon>Betaproteobacteria</taxon>
        <taxon>Burkholderiales</taxon>
        <taxon>Oxalobacteraceae</taxon>
        <taxon>Telluria group</taxon>
        <taxon>Duganella</taxon>
    </lineage>
</organism>
<comment type="caution">
    <text evidence="1">The sequence shown here is derived from an EMBL/GenBank/DDBJ whole genome shotgun (WGS) entry which is preliminary data.</text>
</comment>
<accession>A0A845GIB4</accession>
<evidence type="ECO:0000313" key="2">
    <source>
        <dbReference type="Proteomes" id="UP000447355"/>
    </source>
</evidence>
<dbReference type="RefSeq" id="WP_161081681.1">
    <property type="nucleotide sequence ID" value="NZ_WWCX01000001.1"/>
</dbReference>
<evidence type="ECO:0000313" key="1">
    <source>
        <dbReference type="EMBL" id="MYM92409.1"/>
    </source>
</evidence>